<reference evidence="2" key="1">
    <citation type="submission" date="2016-01" db="EMBL/GenBank/DDBJ databases">
        <title>Isolation and Characterization of Enterobacteria phage CBB.</title>
        <authorList>
            <person name="Buttimer C.T.H."/>
            <person name="Hendrix H."/>
            <person name="Alexandre H."/>
            <person name="O'Mahony J."/>
            <person name="Lavigne R."/>
            <person name="Coffey A."/>
        </authorList>
    </citation>
    <scope>NUCLEOTIDE SEQUENCE [LARGE SCALE GENOMIC DNA]</scope>
</reference>
<dbReference type="EMBL" id="KU574722">
    <property type="protein sequence ID" value="AMM43950.1"/>
    <property type="molecule type" value="Genomic_DNA"/>
</dbReference>
<dbReference type="Proteomes" id="UP000223891">
    <property type="component" value="Segment"/>
</dbReference>
<evidence type="ECO:0000313" key="1">
    <source>
        <dbReference type="EMBL" id="AMM43950.1"/>
    </source>
</evidence>
<sequence>MRNHLKEFLEKHNTVAYELQTDVRKSIEDLEFVYIKLTCVYNDYMTLHYYTDSDNLQIWDEIDKSVYIYNDFSKLSDEAYHFQQMTVLDHIGFEHDEVQPMMDIINRIKRKHETKSTKRTRSKTN</sequence>
<evidence type="ECO:0000313" key="2">
    <source>
        <dbReference type="Proteomes" id="UP000223891"/>
    </source>
</evidence>
<proteinExistence type="predicted"/>
<keyword evidence="2" id="KW-1185">Reference proteome</keyword>
<organism evidence="1 2">
    <name type="scientific">Pectobacterium phage vB_PcaM_CBB</name>
    <dbReference type="NCBI Taxonomy" id="2772511"/>
    <lineage>
        <taxon>Viruses</taxon>
        <taxon>Duplodnaviria</taxon>
        <taxon>Heunggongvirae</taxon>
        <taxon>Uroviricota</taxon>
        <taxon>Caudoviricetes</taxon>
        <taxon>Mimasvirus</taxon>
        <taxon>Mimasvirus CBB</taxon>
    </lineage>
</organism>
<gene>
    <name evidence="1" type="ORF">CBB_387</name>
</gene>
<protein>
    <submittedName>
        <fullName evidence="1">Uncharacterized protein</fullName>
    </submittedName>
</protein>
<accession>A0A1L2CV88</accession>
<name>A0A1L2CV88_9CAUD</name>